<dbReference type="EMBL" id="JBEUOH010000005">
    <property type="protein sequence ID" value="KAL0893666.1"/>
    <property type="molecule type" value="Genomic_DNA"/>
</dbReference>
<dbReference type="Pfam" id="PF00106">
    <property type="entry name" value="adh_short"/>
    <property type="match status" value="1"/>
</dbReference>
<keyword evidence="2" id="KW-0560">Oxidoreductase</keyword>
<evidence type="ECO:0000256" key="2">
    <source>
        <dbReference type="ARBA" id="ARBA00023002"/>
    </source>
</evidence>
<evidence type="ECO:0000256" key="1">
    <source>
        <dbReference type="ARBA" id="ARBA00006484"/>
    </source>
</evidence>
<proteinExistence type="inferred from homology"/>
<gene>
    <name evidence="4" type="ORF">ABMA27_013824</name>
</gene>
<dbReference type="InterPro" id="IPR002347">
    <property type="entry name" value="SDR_fam"/>
</dbReference>
<evidence type="ECO:0000313" key="4">
    <source>
        <dbReference type="EMBL" id="KAL0893666.1"/>
    </source>
</evidence>
<comment type="caution">
    <text evidence="4">The sequence shown here is derived from an EMBL/GenBank/DDBJ whole genome shotgun (WGS) entry which is preliminary data.</text>
</comment>
<organism evidence="4 5">
    <name type="scientific">Loxostege sticticalis</name>
    <name type="common">Beet webworm moth</name>
    <dbReference type="NCBI Taxonomy" id="481309"/>
    <lineage>
        <taxon>Eukaryota</taxon>
        <taxon>Metazoa</taxon>
        <taxon>Ecdysozoa</taxon>
        <taxon>Arthropoda</taxon>
        <taxon>Hexapoda</taxon>
        <taxon>Insecta</taxon>
        <taxon>Pterygota</taxon>
        <taxon>Neoptera</taxon>
        <taxon>Endopterygota</taxon>
        <taxon>Lepidoptera</taxon>
        <taxon>Glossata</taxon>
        <taxon>Ditrysia</taxon>
        <taxon>Pyraloidea</taxon>
        <taxon>Crambidae</taxon>
        <taxon>Pyraustinae</taxon>
        <taxon>Loxostege</taxon>
    </lineage>
</organism>
<name>A0ABR3IBM2_LOXSC</name>
<evidence type="ECO:0000313" key="5">
    <source>
        <dbReference type="Proteomes" id="UP001549920"/>
    </source>
</evidence>
<comment type="similarity">
    <text evidence="1 3">Belongs to the short-chain dehydrogenases/reductases (SDR) family.</text>
</comment>
<dbReference type="PRINTS" id="PR00080">
    <property type="entry name" value="SDRFAMILY"/>
</dbReference>
<dbReference type="InterPro" id="IPR036291">
    <property type="entry name" value="NAD(P)-bd_dom_sf"/>
</dbReference>
<accession>A0ABR3IBM2</accession>
<dbReference type="PANTHER" id="PTHR44229">
    <property type="entry name" value="15-HYDROXYPROSTAGLANDIN DEHYDROGENASE [NAD(+)]"/>
    <property type="match status" value="1"/>
</dbReference>
<dbReference type="PRINTS" id="PR00081">
    <property type="entry name" value="GDHRDH"/>
</dbReference>
<evidence type="ECO:0000256" key="3">
    <source>
        <dbReference type="RuleBase" id="RU000363"/>
    </source>
</evidence>
<reference evidence="4 5" key="1">
    <citation type="submission" date="2024-06" db="EMBL/GenBank/DDBJ databases">
        <title>A chromosome-level genome assembly of beet webworm, Loxostege sticticalis.</title>
        <authorList>
            <person name="Zhang Y."/>
        </authorList>
    </citation>
    <scope>NUCLEOTIDE SEQUENCE [LARGE SCALE GENOMIC DNA]</scope>
    <source>
        <strain evidence="4">AQ026</strain>
        <tissue evidence="4">Whole body</tissue>
    </source>
</reference>
<keyword evidence="5" id="KW-1185">Reference proteome</keyword>
<sequence length="268" mass="29417">MTYEVKEKVFFITGAATGIGAHAVRILVEEGAKFVVVFDPNEKEGVALQNELNSKYGEKVKFIKGDVTNEEQFIGSLRSVKEEHGLDVLINNAGIMNDSLATYKKEIEINVTALVTGTIKAMEMMRKDEGGNGGTIINISSVAGLCQLPLLPVYWATKSAVLQFSNCMGLDHYYSRSGVRVVALCYGKTDTPLLVNMHSFDKHMEKTFPGSFDEFPGQRPESAARCLVDTYKQASSGSTWLATSERPAEDISADVKKAYEIMSSKIFS</sequence>
<dbReference type="Gene3D" id="3.40.50.720">
    <property type="entry name" value="NAD(P)-binding Rossmann-like Domain"/>
    <property type="match status" value="1"/>
</dbReference>
<dbReference type="PANTHER" id="PTHR44229:SF8">
    <property type="entry name" value="ALCOHOL DEHYDROGENASE-RELATED"/>
    <property type="match status" value="1"/>
</dbReference>
<dbReference type="SUPFAM" id="SSF51735">
    <property type="entry name" value="NAD(P)-binding Rossmann-fold domains"/>
    <property type="match status" value="1"/>
</dbReference>
<protein>
    <recommendedName>
        <fullName evidence="6">Alcohol dehydrogenase</fullName>
    </recommendedName>
</protein>
<dbReference type="Proteomes" id="UP001549920">
    <property type="component" value="Unassembled WGS sequence"/>
</dbReference>
<evidence type="ECO:0008006" key="6">
    <source>
        <dbReference type="Google" id="ProtNLM"/>
    </source>
</evidence>